<dbReference type="OrthoDB" id="6495245at2759"/>
<dbReference type="AlphaFoldDB" id="A0A087U3H0"/>
<feature type="compositionally biased region" description="Basic and acidic residues" evidence="1">
    <location>
        <begin position="45"/>
        <end position="56"/>
    </location>
</feature>
<sequence length="321" mass="33743">MGTIVFIPILLTFLINPAFSAPEKVLFGEPTPIGAEARQLPAADAAKDTTPKDGRKGRVFTFPASQQQDSRTHQPAYVISSPHYEATEDRFSASASSIADENRLLSLLPTFGSDGMQVGLDFKLPFFSIPYAKMFSALTAPSVGGGLFGSGSSYGSTGSGTSSLTSNLLGSGSGLSSGMATMAAMAVTAALLYPKVSNIFSLDGKGVFRDGNGADDFFQNMNSVLNQFNIDGEACMKVALCSLGNAKRHHQRTRGRDASTTPADVLEDILNLPAVKSLLLKGGLVQARDFGGTGGDCEYYNSQSKCPIGSETFQKMLSSLG</sequence>
<dbReference type="Proteomes" id="UP000054359">
    <property type="component" value="Unassembled WGS sequence"/>
</dbReference>
<evidence type="ECO:0000313" key="3">
    <source>
        <dbReference type="EMBL" id="KFM71909.1"/>
    </source>
</evidence>
<keyword evidence="4" id="KW-1185">Reference proteome</keyword>
<keyword evidence="2" id="KW-0732">Signal</keyword>
<feature type="signal peptide" evidence="2">
    <location>
        <begin position="1"/>
        <end position="20"/>
    </location>
</feature>
<feature type="chain" id="PRO_5001830254" evidence="2">
    <location>
        <begin position="21"/>
        <end position="321"/>
    </location>
</feature>
<protein>
    <submittedName>
        <fullName evidence="3">Uncharacterized protein</fullName>
    </submittedName>
</protein>
<feature type="region of interest" description="Disordered" evidence="1">
    <location>
        <begin position="37"/>
        <end position="56"/>
    </location>
</feature>
<reference evidence="3 4" key="1">
    <citation type="submission" date="2013-11" db="EMBL/GenBank/DDBJ databases">
        <title>Genome sequencing of Stegodyphus mimosarum.</title>
        <authorList>
            <person name="Bechsgaard J."/>
        </authorList>
    </citation>
    <scope>NUCLEOTIDE SEQUENCE [LARGE SCALE GENOMIC DNA]</scope>
</reference>
<evidence type="ECO:0000256" key="2">
    <source>
        <dbReference type="SAM" id="SignalP"/>
    </source>
</evidence>
<organism evidence="3 4">
    <name type="scientific">Stegodyphus mimosarum</name>
    <name type="common">African social velvet spider</name>
    <dbReference type="NCBI Taxonomy" id="407821"/>
    <lineage>
        <taxon>Eukaryota</taxon>
        <taxon>Metazoa</taxon>
        <taxon>Ecdysozoa</taxon>
        <taxon>Arthropoda</taxon>
        <taxon>Chelicerata</taxon>
        <taxon>Arachnida</taxon>
        <taxon>Araneae</taxon>
        <taxon>Araneomorphae</taxon>
        <taxon>Entelegynae</taxon>
        <taxon>Eresoidea</taxon>
        <taxon>Eresidae</taxon>
        <taxon>Stegodyphus</taxon>
    </lineage>
</organism>
<name>A0A087U3H0_STEMI</name>
<evidence type="ECO:0000256" key="1">
    <source>
        <dbReference type="SAM" id="MobiDB-lite"/>
    </source>
</evidence>
<accession>A0A087U3H0</accession>
<dbReference type="OMA" id="RTHQPAY"/>
<gene>
    <name evidence="3" type="ORF">X975_05172</name>
</gene>
<proteinExistence type="predicted"/>
<dbReference type="Pfam" id="PF07841">
    <property type="entry name" value="DM4_12"/>
    <property type="match status" value="1"/>
</dbReference>
<feature type="non-terminal residue" evidence="3">
    <location>
        <position position="321"/>
    </location>
</feature>
<dbReference type="InterPro" id="IPR006631">
    <property type="entry name" value="DM4_12"/>
</dbReference>
<evidence type="ECO:0000313" key="4">
    <source>
        <dbReference type="Proteomes" id="UP000054359"/>
    </source>
</evidence>
<dbReference type="EMBL" id="KK117985">
    <property type="protein sequence ID" value="KFM71909.1"/>
    <property type="molecule type" value="Genomic_DNA"/>
</dbReference>